<accession>Q8LFC5</accession>
<proteinExistence type="evidence at transcript level"/>
<dbReference type="AlphaFoldDB" id="Q8LFC5"/>
<protein>
    <submittedName>
        <fullName evidence="1">Uncharacterized protein</fullName>
    </submittedName>
</protein>
<evidence type="ECO:0000313" key="1">
    <source>
        <dbReference type="EMBL" id="AAM61489.1"/>
    </source>
</evidence>
<reference evidence="1" key="1">
    <citation type="journal article" date="2002" name="Genome Biol.">
        <title>Full-length messenger RNA sequences greatly improve genome annotation.</title>
        <authorList>
            <person name="Haas B.J."/>
            <person name="Volfovsky N."/>
            <person name="Town C.D."/>
            <person name="Troukhan M."/>
            <person name="Alexandrov N."/>
            <person name="Feldmann K.A."/>
            <person name="Flavell R.B."/>
            <person name="White O."/>
            <person name="Salzberg S.L."/>
        </authorList>
    </citation>
    <scope>NUCLEOTIDE SEQUENCE</scope>
</reference>
<organism evidence="1">
    <name type="scientific">Arabidopsis thaliana</name>
    <name type="common">Mouse-ear cress</name>
    <dbReference type="NCBI Taxonomy" id="3702"/>
    <lineage>
        <taxon>Eukaryota</taxon>
        <taxon>Viridiplantae</taxon>
        <taxon>Streptophyta</taxon>
        <taxon>Embryophyta</taxon>
        <taxon>Tracheophyta</taxon>
        <taxon>Spermatophyta</taxon>
        <taxon>Magnoliopsida</taxon>
        <taxon>eudicotyledons</taxon>
        <taxon>Gunneridae</taxon>
        <taxon>Pentapetalae</taxon>
        <taxon>rosids</taxon>
        <taxon>malvids</taxon>
        <taxon>Brassicales</taxon>
        <taxon>Brassicaceae</taxon>
        <taxon>Camelineae</taxon>
        <taxon>Arabidopsis</taxon>
    </lineage>
</organism>
<sequence>MIYRRCQKEKKRKLYKPGFKFERKRAFKTGKKLDDRARFSMMS</sequence>
<reference evidence="1" key="2">
    <citation type="submission" date="2002-03" db="EMBL/GenBank/DDBJ databases">
        <authorList>
            <person name="Brover V."/>
            <person name="Troukhan M."/>
            <person name="Alexandrov N."/>
            <person name="Lu Y.-P."/>
            <person name="Flavell R."/>
            <person name="Feldmann K."/>
        </authorList>
    </citation>
    <scope>NUCLEOTIDE SEQUENCE</scope>
</reference>
<name>Q8LFC5_ARATH</name>
<reference evidence="1" key="3">
    <citation type="journal article" date="2006" name="Plant Mol. Biol.">
        <title>Features of Arabidopsis genes and genome discovered using full-length cDNAs.</title>
        <authorList>
            <person name="Alexandrov N.N."/>
            <person name="Troukhan M.E."/>
            <person name="Brover V.V."/>
            <person name="Tatarinova T."/>
            <person name="Flavell R.B."/>
            <person name="Feldmann K.A."/>
        </authorList>
    </citation>
    <scope>NUCLEOTIDE SEQUENCE</scope>
</reference>
<dbReference type="EMBL" id="AY084927">
    <property type="protein sequence ID" value="AAM61489.1"/>
    <property type="molecule type" value="mRNA"/>
</dbReference>